<organism evidence="2 3">
    <name type="scientific">Cafeteria roenbergensis</name>
    <name type="common">Marine flagellate</name>
    <dbReference type="NCBI Taxonomy" id="33653"/>
    <lineage>
        <taxon>Eukaryota</taxon>
        <taxon>Sar</taxon>
        <taxon>Stramenopiles</taxon>
        <taxon>Bigyra</taxon>
        <taxon>Opalozoa</taxon>
        <taxon>Bicosoecida</taxon>
        <taxon>Cafeteriaceae</taxon>
        <taxon>Cafeteria</taxon>
    </lineage>
</organism>
<sequence length="430" mass="45548">MSRRQTRNRTYREAAGRRGARGADAANVRGRAKRGRSAGRGRAGASSSRAAARKAGRRTAPLLDGVDVVFDLSNEPTLAYSLSIVADGGASPATWTSTRLKTSTLILETATQRFELCRDGVGASGFDTYRLARVPCADTLGVSAMRWRGLPLPREDVETIGWGMDWSQLCWREDGGWLPRQWTSKRGSLPPWVVAASRRVPYGQPVVLPLRQHGMEACGPLTSHLAEAQAADPSTLFIDEDEEDEEDANGHADGDGDDDDDEGEGEAEGEEDDGGGHGHGSGHATGRRRPVSALAQAAALSRAKRACAAADACVGSAREGSSCATAGTVLMEACRRLGGFQAGSSAEVAALGPRAAEYDARHLAMPVLEPGGSLFLPLVRVRLLANCRPLRGELDKEAAQAAADAMRRELDDALKAYRARNPDAAALLPA</sequence>
<evidence type="ECO:0000313" key="3">
    <source>
        <dbReference type="Proteomes" id="UP000323011"/>
    </source>
</evidence>
<proteinExistence type="predicted"/>
<dbReference type="Proteomes" id="UP000323011">
    <property type="component" value="Unassembled WGS sequence"/>
</dbReference>
<comment type="caution">
    <text evidence="2">The sequence shown here is derived from an EMBL/GenBank/DDBJ whole genome shotgun (WGS) entry which is preliminary data.</text>
</comment>
<feature type="compositionally biased region" description="Basic residues" evidence="1">
    <location>
        <begin position="30"/>
        <end position="39"/>
    </location>
</feature>
<evidence type="ECO:0000256" key="1">
    <source>
        <dbReference type="SAM" id="MobiDB-lite"/>
    </source>
</evidence>
<feature type="region of interest" description="Disordered" evidence="1">
    <location>
        <begin position="242"/>
        <end position="291"/>
    </location>
</feature>
<feature type="compositionally biased region" description="Acidic residues" evidence="1">
    <location>
        <begin position="255"/>
        <end position="273"/>
    </location>
</feature>
<name>A0A5A8CNI3_CAFRO</name>
<dbReference type="EMBL" id="VLTN01000012">
    <property type="protein sequence ID" value="KAA0154288.1"/>
    <property type="molecule type" value="Genomic_DNA"/>
</dbReference>
<keyword evidence="3" id="KW-1185">Reference proteome</keyword>
<protein>
    <submittedName>
        <fullName evidence="2">Uncharacterized protein</fullName>
    </submittedName>
</protein>
<dbReference type="AlphaFoldDB" id="A0A5A8CNI3"/>
<reference evidence="2 3" key="1">
    <citation type="submission" date="2019-07" db="EMBL/GenBank/DDBJ databases">
        <title>Genomes of Cafeteria roenbergensis.</title>
        <authorList>
            <person name="Fischer M.G."/>
            <person name="Hackl T."/>
            <person name="Roman M."/>
        </authorList>
    </citation>
    <scope>NUCLEOTIDE SEQUENCE [LARGE SCALE GENOMIC DNA]</scope>
    <source>
        <strain evidence="2 3">BVI</strain>
    </source>
</reference>
<gene>
    <name evidence="2" type="ORF">FNF29_02508</name>
</gene>
<feature type="region of interest" description="Disordered" evidence="1">
    <location>
        <begin position="1"/>
        <end position="56"/>
    </location>
</feature>
<accession>A0A5A8CNI3</accession>
<evidence type="ECO:0000313" key="2">
    <source>
        <dbReference type="EMBL" id="KAA0154288.1"/>
    </source>
</evidence>